<name>A0A3E0IRG9_9STAP</name>
<dbReference type="AlphaFoldDB" id="A0A3E0IRG9"/>
<proteinExistence type="inferred from homology"/>
<evidence type="ECO:0000313" key="4">
    <source>
        <dbReference type="EMBL" id="REH98616.1"/>
    </source>
</evidence>
<organism evidence="4 5">
    <name type="scientific">Staphylococcus felis</name>
    <dbReference type="NCBI Taxonomy" id="46127"/>
    <lineage>
        <taxon>Bacteria</taxon>
        <taxon>Bacillati</taxon>
        <taxon>Bacillota</taxon>
        <taxon>Bacilli</taxon>
        <taxon>Bacillales</taxon>
        <taxon>Staphylococcaceae</taxon>
        <taxon>Staphylococcus</taxon>
    </lineage>
</organism>
<dbReference type="Pfam" id="PF13769">
    <property type="entry name" value="Virulence_fact"/>
    <property type="match status" value="1"/>
</dbReference>
<dbReference type="InterPro" id="IPR004155">
    <property type="entry name" value="PBS_lyase_HEAT"/>
</dbReference>
<reference evidence="4 5" key="1">
    <citation type="journal article" date="2018" name="Vet. Microbiol.">
        <title>Characterisation of Staphylococcus felis isolated from cats using whole genome sequencing.</title>
        <authorList>
            <person name="Worthing K."/>
            <person name="Pang S."/>
            <person name="Trott D.J."/>
            <person name="Abraham S."/>
            <person name="Coombs G.W."/>
            <person name="Jordan D."/>
            <person name="McIntyre L."/>
            <person name="Davies M.R."/>
            <person name="Norris J."/>
        </authorList>
    </citation>
    <scope>NUCLEOTIDE SEQUENCE [LARGE SCALE GENOMIC DNA]</scope>
    <source>
        <strain evidence="4 5">F9</strain>
    </source>
</reference>
<dbReference type="Gene3D" id="1.25.10.10">
    <property type="entry name" value="Leucine-rich Repeat Variant"/>
    <property type="match status" value="1"/>
</dbReference>
<dbReference type="InterPro" id="IPR016024">
    <property type="entry name" value="ARM-type_fold"/>
</dbReference>
<comment type="caution">
    <text evidence="4">The sequence shown here is derived from an EMBL/GenBank/DDBJ whole genome shotgun (WGS) entry which is preliminary data.</text>
</comment>
<dbReference type="SMART" id="SM00932">
    <property type="entry name" value="Nfu_N"/>
    <property type="match status" value="1"/>
</dbReference>
<dbReference type="InterPro" id="IPR011989">
    <property type="entry name" value="ARM-like"/>
</dbReference>
<feature type="domain" description="Scaffold protein Nfu/NifU N-terminal" evidence="3">
    <location>
        <begin position="4"/>
        <end position="84"/>
    </location>
</feature>
<accession>A0A3E0IRG9</accession>
<gene>
    <name evidence="4" type="ORF">DOS83_03290</name>
</gene>
<protein>
    <recommendedName>
        <fullName evidence="2">Conserved virulence factor C</fullName>
    </recommendedName>
</protein>
<dbReference type="EMBL" id="QKXQ01000136">
    <property type="protein sequence ID" value="REH98616.1"/>
    <property type="molecule type" value="Genomic_DNA"/>
</dbReference>
<dbReference type="Pfam" id="PF08712">
    <property type="entry name" value="Nfu_N"/>
    <property type="match status" value="1"/>
</dbReference>
<evidence type="ECO:0000313" key="5">
    <source>
        <dbReference type="Proteomes" id="UP000256562"/>
    </source>
</evidence>
<dbReference type="SMART" id="SM00567">
    <property type="entry name" value="EZ_HEAT"/>
    <property type="match status" value="3"/>
</dbReference>
<dbReference type="InterPro" id="IPR036498">
    <property type="entry name" value="Nfu/NifU_N_sf"/>
</dbReference>
<dbReference type="SUPFAM" id="SSF48371">
    <property type="entry name" value="ARM repeat"/>
    <property type="match status" value="1"/>
</dbReference>
<dbReference type="SUPFAM" id="SSF110836">
    <property type="entry name" value="Hypothetical protein SAV1430"/>
    <property type="match status" value="1"/>
</dbReference>
<dbReference type="InterPro" id="IPR014824">
    <property type="entry name" value="Nfu/NifU_N"/>
</dbReference>
<evidence type="ECO:0000256" key="1">
    <source>
        <dbReference type="ARBA" id="ARBA00010064"/>
    </source>
</evidence>
<dbReference type="Pfam" id="PF13646">
    <property type="entry name" value="HEAT_2"/>
    <property type="match status" value="1"/>
</dbReference>
<dbReference type="Proteomes" id="UP000256562">
    <property type="component" value="Unassembled WGS sequence"/>
</dbReference>
<dbReference type="Gene3D" id="3.30.1370.70">
    <property type="entry name" value="Scaffold protein Nfu/NifU, N-terminal domain"/>
    <property type="match status" value="1"/>
</dbReference>
<evidence type="ECO:0000259" key="3">
    <source>
        <dbReference type="SMART" id="SM00932"/>
    </source>
</evidence>
<sequence>MEVIKVEPTPSPNTMKIVLSKTREDNKSQTYSEIKDANPNYINTILNIEGVKSIFHVMDFIAVDKKPRADWEQLLPKITASINGKALDMTQHASNEHFGEVQVQVLTFKQIPYQVKLMSSLDESRLQLEDRFVNAMLKVQKPDDNVIFLRKWVDLGVRYGEMDDILKDVEDEINAMYPNDTLESLVEQALESDTSAPIKTYEHVSLSQYQSAKDWKMRLNMLKQFPTPTKEDYKLLDWALTDEKVPIRREAIVLLGMVEDRDTLPYLYKGLNDKSPAVRRTAGDCISDLGFKDALPEMEKALSDPQKIVRWRAAMFIFDEGSTEQLNTLKQHQNDPAYEVKLQVQMTIERIENGEKALGSVWKQIANRNQ</sequence>
<comment type="similarity">
    <text evidence="1">Belongs to the CvfC family.</text>
</comment>
<dbReference type="InterPro" id="IPR025989">
    <property type="entry name" value="Virulence_F_dom"/>
</dbReference>
<dbReference type="OrthoDB" id="420201at2"/>
<dbReference type="RefSeq" id="WP_116093892.1">
    <property type="nucleotide sequence ID" value="NZ_QKXQ01000136.1"/>
</dbReference>
<evidence type="ECO:0000256" key="2">
    <source>
        <dbReference type="ARBA" id="ARBA00015469"/>
    </source>
</evidence>